<evidence type="ECO:0000313" key="3">
    <source>
        <dbReference type="Proteomes" id="UP000297982"/>
    </source>
</evidence>
<evidence type="ECO:0000256" key="1">
    <source>
        <dbReference type="SAM" id="Phobius"/>
    </source>
</evidence>
<keyword evidence="1" id="KW-1133">Transmembrane helix</keyword>
<gene>
    <name evidence="2" type="ORF">E4663_01035</name>
</gene>
<comment type="caution">
    <text evidence="2">The sequence shown here is derived from an EMBL/GenBank/DDBJ whole genome shotgun (WGS) entry which is preliminary data.</text>
</comment>
<name>A0A4Z0H5Y6_9BACI</name>
<dbReference type="Proteomes" id="UP000297982">
    <property type="component" value="Unassembled WGS sequence"/>
</dbReference>
<evidence type="ECO:0000313" key="2">
    <source>
        <dbReference type="EMBL" id="TGB05420.1"/>
    </source>
</evidence>
<dbReference type="EMBL" id="SRJC01000001">
    <property type="protein sequence ID" value="TGB05420.1"/>
    <property type="molecule type" value="Genomic_DNA"/>
</dbReference>
<keyword evidence="3" id="KW-1185">Reference proteome</keyword>
<accession>A0A4Z0H5Y6</accession>
<dbReference type="STRING" id="192814.GCA_900166575_00485"/>
<organism evidence="2 3">
    <name type="scientific">Halobacillus salinus</name>
    <dbReference type="NCBI Taxonomy" id="192814"/>
    <lineage>
        <taxon>Bacteria</taxon>
        <taxon>Bacillati</taxon>
        <taxon>Bacillota</taxon>
        <taxon>Bacilli</taxon>
        <taxon>Bacillales</taxon>
        <taxon>Bacillaceae</taxon>
        <taxon>Halobacillus</taxon>
    </lineage>
</organism>
<keyword evidence="1" id="KW-0472">Membrane</keyword>
<feature type="transmembrane region" description="Helical" evidence="1">
    <location>
        <begin position="20"/>
        <end position="42"/>
    </location>
</feature>
<feature type="transmembrane region" description="Helical" evidence="1">
    <location>
        <begin position="99"/>
        <end position="121"/>
    </location>
</feature>
<proteinExistence type="predicted"/>
<dbReference type="AlphaFoldDB" id="A0A4Z0H5Y6"/>
<sequence>MSVIGIVSKEPLEVHDMDTGWVVSLVVVGIWMIVILAIMIPLERKHVVRKNGKIDYHKTDIYLRWNVFDTLTLCLVIYTIICVQALNLLISSGQTVENVYVQFFTNQSQAWTIVAFLYLFFRLSNTLKTIRARFGESIE</sequence>
<keyword evidence="1" id="KW-0812">Transmembrane</keyword>
<feature type="transmembrane region" description="Helical" evidence="1">
    <location>
        <begin position="63"/>
        <end position="87"/>
    </location>
</feature>
<protein>
    <submittedName>
        <fullName evidence="2">Group-specific protein</fullName>
    </submittedName>
</protein>
<reference evidence="2 3" key="1">
    <citation type="journal article" date="2003" name="Int. J. Syst. Evol. Microbiol.">
        <title>Halobacillus salinus sp. nov., isolated from a salt lake on the coast of the East Sea in Korea.</title>
        <authorList>
            <person name="Yoon J.H."/>
            <person name="Kang K.H."/>
            <person name="Park Y.H."/>
        </authorList>
    </citation>
    <scope>NUCLEOTIDE SEQUENCE [LARGE SCALE GENOMIC DNA]</scope>
    <source>
        <strain evidence="2 3">HSL-3</strain>
    </source>
</reference>